<dbReference type="OrthoDB" id="9804790at2"/>
<dbReference type="Proteomes" id="UP000051236">
    <property type="component" value="Unassembled WGS sequence"/>
</dbReference>
<dbReference type="PIRSF" id="PIRSF000097">
    <property type="entry name" value="AKR"/>
    <property type="match status" value="1"/>
</dbReference>
<dbReference type="eggNOG" id="COG0656">
    <property type="taxonomic scope" value="Bacteria"/>
</dbReference>
<feature type="site" description="Lowers pKa of active site Tyr" evidence="6">
    <location>
        <position position="77"/>
    </location>
</feature>
<dbReference type="Pfam" id="PF00248">
    <property type="entry name" value="Aldo_ket_red"/>
    <property type="match status" value="1"/>
</dbReference>
<evidence type="ECO:0000256" key="5">
    <source>
        <dbReference type="PIRSR" id="PIRSR000097-2"/>
    </source>
</evidence>
<feature type="region of interest" description="Disordered" evidence="7">
    <location>
        <begin position="262"/>
        <end position="283"/>
    </location>
</feature>
<dbReference type="InterPro" id="IPR023210">
    <property type="entry name" value="NADP_OxRdtase_dom"/>
</dbReference>
<keyword evidence="10" id="KW-1185">Reference proteome</keyword>
<dbReference type="PROSITE" id="PS00062">
    <property type="entry name" value="ALDOKETO_REDUCTASE_2"/>
    <property type="match status" value="1"/>
</dbReference>
<evidence type="ECO:0000256" key="1">
    <source>
        <dbReference type="ARBA" id="ARBA00007905"/>
    </source>
</evidence>
<dbReference type="PRINTS" id="PR00069">
    <property type="entry name" value="ALDKETRDTASE"/>
</dbReference>
<sequence>MVKIPNVLLANGVPMPQLGLGVFKVENDQNVKSAIKWALEAGYRMIDTAMIYHNEEAVGEAIAESGLAREDLFITSKLWNADRGYDRTKAAFQASLQRLQLDYLDLYLIHWPASGYIESWQAMEELYGENKIRAIGVSNFEINHLNDLMSKTAIAPMVDQLETHPYFQQKGLHDFLGQHNIVHEAWGPLGQGKGNLMADPVLTQIAQAHDKSVAQVILRWHIQRHIIVIPKSIHRDRIEENADVFDFNLTEAEMAQIAAIDKGARGSRDPNDAEWLASTQNMA</sequence>
<evidence type="ECO:0000313" key="10">
    <source>
        <dbReference type="Proteomes" id="UP000051236"/>
    </source>
</evidence>
<reference evidence="9 10" key="1">
    <citation type="journal article" date="2015" name="Genome Announc.">
        <title>Expanding the biotechnology potential of lactobacilli through comparative genomics of 213 strains and associated genera.</title>
        <authorList>
            <person name="Sun Z."/>
            <person name="Harris H.M."/>
            <person name="McCann A."/>
            <person name="Guo C."/>
            <person name="Argimon S."/>
            <person name="Zhang W."/>
            <person name="Yang X."/>
            <person name="Jeffery I.B."/>
            <person name="Cooney J.C."/>
            <person name="Kagawa T.F."/>
            <person name="Liu W."/>
            <person name="Song Y."/>
            <person name="Salvetti E."/>
            <person name="Wrobel A."/>
            <person name="Rasinkangas P."/>
            <person name="Parkhill J."/>
            <person name="Rea M.C."/>
            <person name="O'Sullivan O."/>
            <person name="Ritari J."/>
            <person name="Douillard F.P."/>
            <person name="Paul Ross R."/>
            <person name="Yang R."/>
            <person name="Briner A.E."/>
            <person name="Felis G.E."/>
            <person name="de Vos W.M."/>
            <person name="Barrangou R."/>
            <person name="Klaenhammer T.R."/>
            <person name="Caufield P.W."/>
            <person name="Cui Y."/>
            <person name="Zhang H."/>
            <person name="O'Toole P.W."/>
        </authorList>
    </citation>
    <scope>NUCLEOTIDE SEQUENCE [LARGE SCALE GENOMIC DNA]</scope>
    <source>
        <strain evidence="9 10">DSM 18527</strain>
    </source>
</reference>
<evidence type="ECO:0000313" key="9">
    <source>
        <dbReference type="EMBL" id="KRM31044.1"/>
    </source>
</evidence>
<accession>X0PE67</accession>
<organism evidence="9 10">
    <name type="scientific">Agrilactobacillus composti DSM 18527 = JCM 14202</name>
    <dbReference type="NCBI Taxonomy" id="1423734"/>
    <lineage>
        <taxon>Bacteria</taxon>
        <taxon>Bacillati</taxon>
        <taxon>Bacillota</taxon>
        <taxon>Bacilli</taxon>
        <taxon>Lactobacillales</taxon>
        <taxon>Lactobacillaceae</taxon>
        <taxon>Agrilactobacillus</taxon>
    </lineage>
</organism>
<dbReference type="InterPro" id="IPR018170">
    <property type="entry name" value="Aldo/ket_reductase_CS"/>
</dbReference>
<keyword evidence="2" id="KW-0521">NADP</keyword>
<comment type="similarity">
    <text evidence="1">Belongs to the aldo/keto reductase family.</text>
</comment>
<dbReference type="Gene3D" id="3.20.20.100">
    <property type="entry name" value="NADP-dependent oxidoreductase domain"/>
    <property type="match status" value="1"/>
</dbReference>
<dbReference type="RefSeq" id="WP_035452239.1">
    <property type="nucleotide sequence ID" value="NZ_AZGA01000084.1"/>
</dbReference>
<name>X0PE67_9LACO</name>
<evidence type="ECO:0000256" key="3">
    <source>
        <dbReference type="ARBA" id="ARBA00023002"/>
    </source>
</evidence>
<evidence type="ECO:0000256" key="6">
    <source>
        <dbReference type="PIRSR" id="PIRSR000097-3"/>
    </source>
</evidence>
<evidence type="ECO:0000256" key="4">
    <source>
        <dbReference type="PIRSR" id="PIRSR000097-1"/>
    </source>
</evidence>
<evidence type="ECO:0000256" key="2">
    <source>
        <dbReference type="ARBA" id="ARBA00022857"/>
    </source>
</evidence>
<feature type="binding site" evidence="5">
    <location>
        <position position="110"/>
    </location>
    <ligand>
        <name>substrate</name>
    </ligand>
</feature>
<dbReference type="GO" id="GO:0016616">
    <property type="term" value="F:oxidoreductase activity, acting on the CH-OH group of donors, NAD or NADP as acceptor"/>
    <property type="evidence" value="ECO:0007669"/>
    <property type="project" value="UniProtKB-ARBA"/>
</dbReference>
<dbReference type="STRING" id="1423734.FC83_GL001045"/>
<dbReference type="InterPro" id="IPR020471">
    <property type="entry name" value="AKR"/>
</dbReference>
<dbReference type="EMBL" id="AZGA01000084">
    <property type="protein sequence ID" value="KRM31044.1"/>
    <property type="molecule type" value="Genomic_DNA"/>
</dbReference>
<dbReference type="PROSITE" id="PS00063">
    <property type="entry name" value="ALDOKETO_REDUCTASE_3"/>
    <property type="match status" value="1"/>
</dbReference>
<feature type="active site" description="Proton donor" evidence="4">
    <location>
        <position position="52"/>
    </location>
</feature>
<dbReference type="FunFam" id="3.20.20.100:FF:000015">
    <property type="entry name" value="Oxidoreductase, aldo/keto reductase family"/>
    <property type="match status" value="1"/>
</dbReference>
<comment type="caution">
    <text evidence="9">The sequence shown here is derived from an EMBL/GenBank/DDBJ whole genome shotgun (WGS) entry which is preliminary data.</text>
</comment>
<gene>
    <name evidence="9" type="ORF">FC83_GL001045</name>
</gene>
<dbReference type="PANTHER" id="PTHR43827">
    <property type="entry name" value="2,5-DIKETO-D-GLUCONIC ACID REDUCTASE"/>
    <property type="match status" value="1"/>
</dbReference>
<protein>
    <submittedName>
        <fullName evidence="9">Aldo keto reductase</fullName>
    </submittedName>
</protein>
<feature type="domain" description="NADP-dependent oxidoreductase" evidence="8">
    <location>
        <begin position="18"/>
        <end position="261"/>
    </location>
</feature>
<dbReference type="AlphaFoldDB" id="X0PE67"/>
<dbReference type="SUPFAM" id="SSF51430">
    <property type="entry name" value="NAD(P)-linked oxidoreductase"/>
    <property type="match status" value="1"/>
</dbReference>
<evidence type="ECO:0000259" key="8">
    <source>
        <dbReference type="Pfam" id="PF00248"/>
    </source>
</evidence>
<evidence type="ECO:0000256" key="7">
    <source>
        <dbReference type="SAM" id="MobiDB-lite"/>
    </source>
</evidence>
<keyword evidence="3" id="KW-0560">Oxidoreductase</keyword>
<dbReference type="InterPro" id="IPR036812">
    <property type="entry name" value="NAD(P)_OxRdtase_dom_sf"/>
</dbReference>
<proteinExistence type="inferred from homology"/>
<feature type="compositionally biased region" description="Basic and acidic residues" evidence="7">
    <location>
        <begin position="262"/>
        <end position="271"/>
    </location>
</feature>
<dbReference type="PANTHER" id="PTHR43827:SF3">
    <property type="entry name" value="NADP-DEPENDENT OXIDOREDUCTASE DOMAIN-CONTAINING PROTEIN"/>
    <property type="match status" value="1"/>
</dbReference>
<dbReference type="PATRIC" id="fig|1423734.3.peg.1060"/>